<sequence>MTGKISEDPDRVVNGTEKFAAAASGSNFGILASSIATYLASLAQTLTNKTIDAANNTISGLTTAMFATSVVDTDSAFTADSNTRLPTQKAVKTALSGKADTSSLAALAMSLGAMATKDDVGVDDIDATGTPSSSTYLRGDGSWQTPAGGGGGIEGPVSSTDSGFARWNGTDGSALKDGAATIALGSEVSGTLPVANGGTGYTGGAFTTASGAVLKNQGGTNFGAGSFAYSYIIIGKLCIVSGRATVTTLAPNSGSDQVSIPLPVNSLSNGSFTCRNTANGRIADGRTIATSPTALIYDSVGLTNGAYFDFTIVYETV</sequence>
<evidence type="ECO:0008006" key="3">
    <source>
        <dbReference type="Google" id="ProtNLM"/>
    </source>
</evidence>
<protein>
    <recommendedName>
        <fullName evidence="3">Tail fiber protein</fullName>
    </recommendedName>
</protein>
<name>A0A4Y3W801_NITWI</name>
<accession>A0A4Y3W801</accession>
<organism evidence="1 2">
    <name type="scientific">Nitrobacter winogradskyi</name>
    <name type="common">Nitrobacter agilis</name>
    <dbReference type="NCBI Taxonomy" id="913"/>
    <lineage>
        <taxon>Bacteria</taxon>
        <taxon>Pseudomonadati</taxon>
        <taxon>Pseudomonadota</taxon>
        <taxon>Alphaproteobacteria</taxon>
        <taxon>Hyphomicrobiales</taxon>
        <taxon>Nitrobacteraceae</taxon>
        <taxon>Nitrobacter</taxon>
    </lineage>
</organism>
<dbReference type="RefSeq" id="WP_141382886.1">
    <property type="nucleotide sequence ID" value="NZ_BJNF01000026.1"/>
</dbReference>
<dbReference type="EMBL" id="BJNF01000026">
    <property type="protein sequence ID" value="GEC15147.1"/>
    <property type="molecule type" value="Genomic_DNA"/>
</dbReference>
<reference evidence="1 2" key="1">
    <citation type="submission" date="2019-06" db="EMBL/GenBank/DDBJ databases">
        <title>Whole genome shotgun sequence of Nitrobacter winogradskyi NBRC 14297.</title>
        <authorList>
            <person name="Hosoyama A."/>
            <person name="Uohara A."/>
            <person name="Ohji S."/>
            <person name="Ichikawa N."/>
        </authorList>
    </citation>
    <scope>NUCLEOTIDE SEQUENCE [LARGE SCALE GENOMIC DNA]</scope>
    <source>
        <strain evidence="1 2">NBRC 14297</strain>
    </source>
</reference>
<comment type="caution">
    <text evidence="1">The sequence shown here is derived from an EMBL/GenBank/DDBJ whole genome shotgun (WGS) entry which is preliminary data.</text>
</comment>
<evidence type="ECO:0000313" key="2">
    <source>
        <dbReference type="Proteomes" id="UP000318825"/>
    </source>
</evidence>
<evidence type="ECO:0000313" key="1">
    <source>
        <dbReference type="EMBL" id="GEC15147.1"/>
    </source>
</evidence>
<dbReference type="Proteomes" id="UP000318825">
    <property type="component" value="Unassembled WGS sequence"/>
</dbReference>
<dbReference type="OrthoDB" id="1251983at2"/>
<proteinExistence type="predicted"/>
<gene>
    <name evidence="1" type="ORF">NWI01_10390</name>
</gene>
<dbReference type="AlphaFoldDB" id="A0A4Y3W801"/>